<dbReference type="SUPFAM" id="SSF55729">
    <property type="entry name" value="Acyl-CoA N-acyltransferases (Nat)"/>
    <property type="match status" value="2"/>
</dbReference>
<comment type="caution">
    <text evidence="8">The sequence shown here is derived from an EMBL/GenBank/DDBJ whole genome shotgun (WGS) entry which is preliminary data.</text>
</comment>
<protein>
    <submittedName>
        <fullName evidence="8">Lipid II:glycine glycyltransferase</fullName>
        <ecNumber evidence="8">2.3.2.16</ecNumber>
    </submittedName>
</protein>
<keyword evidence="3" id="KW-0133">Cell shape</keyword>
<keyword evidence="5 8" id="KW-0012">Acyltransferase</keyword>
<evidence type="ECO:0000256" key="2">
    <source>
        <dbReference type="ARBA" id="ARBA00022679"/>
    </source>
</evidence>
<dbReference type="PROSITE" id="PS51186">
    <property type="entry name" value="GNAT"/>
    <property type="match status" value="1"/>
</dbReference>
<evidence type="ECO:0000313" key="8">
    <source>
        <dbReference type="EMBL" id="GBD10077.1"/>
    </source>
</evidence>
<evidence type="ECO:0000256" key="4">
    <source>
        <dbReference type="ARBA" id="ARBA00022984"/>
    </source>
</evidence>
<name>A0A2H5Y9M4_9CHLR</name>
<dbReference type="GO" id="GO:0016747">
    <property type="term" value="F:acyltransferase activity, transferring groups other than amino-acyl groups"/>
    <property type="evidence" value="ECO:0007669"/>
    <property type="project" value="InterPro"/>
</dbReference>
<proteinExistence type="inferred from homology"/>
<organism evidence="8 9">
    <name type="scientific">Candidatus Thermoflexus japonica</name>
    <dbReference type="NCBI Taxonomy" id="2035417"/>
    <lineage>
        <taxon>Bacteria</taxon>
        <taxon>Bacillati</taxon>
        <taxon>Chloroflexota</taxon>
        <taxon>Thermoflexia</taxon>
        <taxon>Thermoflexales</taxon>
        <taxon>Thermoflexaceae</taxon>
        <taxon>Thermoflexus</taxon>
    </lineage>
</organism>
<dbReference type="GO" id="GO:0016755">
    <property type="term" value="F:aminoacyltransferase activity"/>
    <property type="evidence" value="ECO:0007669"/>
    <property type="project" value="InterPro"/>
</dbReference>
<keyword evidence="2 8" id="KW-0808">Transferase</keyword>
<keyword evidence="4" id="KW-0573">Peptidoglycan synthesis</keyword>
<evidence type="ECO:0000256" key="5">
    <source>
        <dbReference type="ARBA" id="ARBA00023315"/>
    </source>
</evidence>
<dbReference type="EMBL" id="BEHY01000103">
    <property type="protein sequence ID" value="GBD10077.1"/>
    <property type="molecule type" value="Genomic_DNA"/>
</dbReference>
<evidence type="ECO:0000256" key="3">
    <source>
        <dbReference type="ARBA" id="ARBA00022960"/>
    </source>
</evidence>
<dbReference type="InterPro" id="IPR000182">
    <property type="entry name" value="GNAT_dom"/>
</dbReference>
<dbReference type="InterPro" id="IPR050644">
    <property type="entry name" value="PG_Glycine_Bridge_Synth"/>
</dbReference>
<evidence type="ECO:0000313" key="9">
    <source>
        <dbReference type="Proteomes" id="UP000236642"/>
    </source>
</evidence>
<keyword evidence="6" id="KW-0961">Cell wall biogenesis/degradation</keyword>
<evidence type="ECO:0000256" key="1">
    <source>
        <dbReference type="ARBA" id="ARBA00009943"/>
    </source>
</evidence>
<dbReference type="GO" id="GO:0071555">
    <property type="term" value="P:cell wall organization"/>
    <property type="evidence" value="ECO:0007669"/>
    <property type="project" value="UniProtKB-KW"/>
</dbReference>
<dbReference type="PANTHER" id="PTHR36174:SF1">
    <property type="entry name" value="LIPID II:GLYCINE GLYCYLTRANSFERASE"/>
    <property type="match status" value="1"/>
</dbReference>
<dbReference type="Pfam" id="PF02388">
    <property type="entry name" value="FemAB"/>
    <property type="match status" value="3"/>
</dbReference>
<accession>A0A2H5Y9M4</accession>
<evidence type="ECO:0000259" key="7">
    <source>
        <dbReference type="PROSITE" id="PS51186"/>
    </source>
</evidence>
<gene>
    <name evidence="8" type="primary">femX</name>
    <name evidence="8" type="ORF">HRbin22_02340</name>
</gene>
<comment type="similarity">
    <text evidence="1">Belongs to the FemABX family.</text>
</comment>
<dbReference type="PROSITE" id="PS51191">
    <property type="entry name" value="FEMABX"/>
    <property type="match status" value="1"/>
</dbReference>
<dbReference type="PANTHER" id="PTHR36174">
    <property type="entry name" value="LIPID II:GLYCINE GLYCYLTRANSFERASE"/>
    <property type="match status" value="1"/>
</dbReference>
<evidence type="ECO:0000256" key="6">
    <source>
        <dbReference type="ARBA" id="ARBA00023316"/>
    </source>
</evidence>
<dbReference type="Gene3D" id="3.40.630.30">
    <property type="match status" value="2"/>
</dbReference>
<sequence length="336" mass="39381">MDVREVDAQTWMAFLERHPEAHVLQTAPWGDLKTGFGWRARRLLLIERGEPWAGLQVLIRPLPPGFSILYVPKGPVGDWQRPEIFRRLLAALDRLARETRALWLRIEPDVLEGELPLDLTAMGFRPASPIQPRRTILVSLEGEEEALLQAMHPKTRYNIRLAERKGVRVREARPEDLPLFYRLLQQTAARDRFAIHTFDYYRAAYERFVPRLARLWLAFYEEEAIAALMAFAWGERAWYLYGASGDRHREKMPAYALQWTAMRWAKARGCRWYDLWGIPDEDPEVLEAQFTTRRDGLWGVYRFKRGFGGRVVRWAGAFDRVYAPLLYRLLQRSGLV</sequence>
<dbReference type="GO" id="GO:0008360">
    <property type="term" value="P:regulation of cell shape"/>
    <property type="evidence" value="ECO:0007669"/>
    <property type="project" value="UniProtKB-KW"/>
</dbReference>
<dbReference type="InterPro" id="IPR016181">
    <property type="entry name" value="Acyl_CoA_acyltransferase"/>
</dbReference>
<dbReference type="AlphaFoldDB" id="A0A2H5Y9M4"/>
<dbReference type="Proteomes" id="UP000236642">
    <property type="component" value="Unassembled WGS sequence"/>
</dbReference>
<dbReference type="GO" id="GO:0009252">
    <property type="term" value="P:peptidoglycan biosynthetic process"/>
    <property type="evidence" value="ECO:0007669"/>
    <property type="project" value="UniProtKB-KW"/>
</dbReference>
<dbReference type="EC" id="2.3.2.16" evidence="8"/>
<dbReference type="InterPro" id="IPR003447">
    <property type="entry name" value="FEMABX"/>
</dbReference>
<feature type="domain" description="N-acetyltransferase" evidence="7">
    <location>
        <begin position="167"/>
        <end position="332"/>
    </location>
</feature>
<reference evidence="9" key="1">
    <citation type="submission" date="2017-09" db="EMBL/GenBank/DDBJ databases">
        <title>Metaegenomics of thermophilic ammonia-oxidizing enrichment culture.</title>
        <authorList>
            <person name="Kato S."/>
            <person name="Suzuki K."/>
        </authorList>
    </citation>
    <scope>NUCLEOTIDE SEQUENCE [LARGE SCALE GENOMIC DNA]</scope>
</reference>